<evidence type="ECO:0000313" key="5">
    <source>
        <dbReference type="Proteomes" id="UP000648908"/>
    </source>
</evidence>
<protein>
    <submittedName>
        <fullName evidence="4">SDR family oxidoreductase</fullName>
    </submittedName>
</protein>
<feature type="domain" description="Ketoreductase" evidence="3">
    <location>
        <begin position="3"/>
        <end position="176"/>
    </location>
</feature>
<dbReference type="AlphaFoldDB" id="A0A8K0V9E6"/>
<dbReference type="PRINTS" id="PR00080">
    <property type="entry name" value="SDRFAMILY"/>
</dbReference>
<keyword evidence="5" id="KW-1185">Reference proteome</keyword>
<dbReference type="SMART" id="SM00822">
    <property type="entry name" value="PKS_KR"/>
    <property type="match status" value="1"/>
</dbReference>
<sequence length="247" mass="25645">MDRVAIITGAGRGIGRGCARDLATKGVNLVLVDLDAAGMEETARDCRAEGPQVVCHQADVTDFDRSHRIVAETQARFGRIDILVNNAGGPAPEGILDITEAEFDRALALNLKGAFNWTHAVAPGMVAAGAGRIIMMSSLNAHSGGVTSAVSKFAYAAAKAGLLGMTRSLAKELGPGILVNAICPGMIETEPTAAMIAARRAEFTRGIAAGRIGTPADVAQLVSFLALSDPCFITGQDISVDGFQWVI</sequence>
<dbReference type="Proteomes" id="UP000648908">
    <property type="component" value="Unassembled WGS sequence"/>
</dbReference>
<proteinExistence type="inferred from homology"/>
<dbReference type="SUPFAM" id="SSF51735">
    <property type="entry name" value="NAD(P)-binding Rossmann-fold domains"/>
    <property type="match status" value="1"/>
</dbReference>
<name>A0A8K0V9E6_9RHOB</name>
<dbReference type="FunFam" id="3.40.50.720:FF:000173">
    <property type="entry name" value="3-oxoacyl-[acyl-carrier protein] reductase"/>
    <property type="match status" value="1"/>
</dbReference>
<dbReference type="EMBL" id="JAESVN010000002">
    <property type="protein sequence ID" value="MBL4916791.1"/>
    <property type="molecule type" value="Genomic_DNA"/>
</dbReference>
<dbReference type="GO" id="GO:0006633">
    <property type="term" value="P:fatty acid biosynthetic process"/>
    <property type="evidence" value="ECO:0007669"/>
    <property type="project" value="TreeGrafter"/>
</dbReference>
<comment type="caution">
    <text evidence="4">The sequence shown here is derived from an EMBL/GenBank/DDBJ whole genome shotgun (WGS) entry which is preliminary data.</text>
</comment>
<evidence type="ECO:0000313" key="4">
    <source>
        <dbReference type="EMBL" id="MBL4916791.1"/>
    </source>
</evidence>
<dbReference type="PANTHER" id="PTHR42760:SF133">
    <property type="entry name" value="3-OXOACYL-[ACYL-CARRIER-PROTEIN] REDUCTASE"/>
    <property type="match status" value="1"/>
</dbReference>
<dbReference type="InterPro" id="IPR057326">
    <property type="entry name" value="KR_dom"/>
</dbReference>
<organism evidence="4 5">
    <name type="scientific">Szabonella alba</name>
    <dbReference type="NCBI Taxonomy" id="2804194"/>
    <lineage>
        <taxon>Bacteria</taxon>
        <taxon>Pseudomonadati</taxon>
        <taxon>Pseudomonadota</taxon>
        <taxon>Alphaproteobacteria</taxon>
        <taxon>Rhodobacterales</taxon>
        <taxon>Paracoccaceae</taxon>
        <taxon>Szabonella</taxon>
    </lineage>
</organism>
<dbReference type="InterPro" id="IPR002347">
    <property type="entry name" value="SDR_fam"/>
</dbReference>
<evidence type="ECO:0000259" key="3">
    <source>
        <dbReference type="SMART" id="SM00822"/>
    </source>
</evidence>
<dbReference type="GO" id="GO:0016616">
    <property type="term" value="F:oxidoreductase activity, acting on the CH-OH group of donors, NAD or NADP as acceptor"/>
    <property type="evidence" value="ECO:0007669"/>
    <property type="project" value="TreeGrafter"/>
</dbReference>
<accession>A0A8K0V9E6</accession>
<reference evidence="4" key="1">
    <citation type="submission" date="2021-01" db="EMBL/GenBank/DDBJ databases">
        <title>Tabrizicola alba sp. nov. a motile alkaliphilic bacterium isolated from a soda lake.</title>
        <authorList>
            <person name="Szuroczki S."/>
            <person name="Abbaszade G."/>
            <person name="Schumann P."/>
            <person name="Toth E."/>
        </authorList>
    </citation>
    <scope>NUCLEOTIDE SEQUENCE</scope>
    <source>
        <strain evidence="4">DMG-N-6</strain>
    </source>
</reference>
<evidence type="ECO:0000256" key="1">
    <source>
        <dbReference type="ARBA" id="ARBA00006484"/>
    </source>
</evidence>
<dbReference type="PANTHER" id="PTHR42760">
    <property type="entry name" value="SHORT-CHAIN DEHYDROGENASES/REDUCTASES FAMILY MEMBER"/>
    <property type="match status" value="1"/>
</dbReference>
<keyword evidence="2" id="KW-0560">Oxidoreductase</keyword>
<dbReference type="Pfam" id="PF13561">
    <property type="entry name" value="adh_short_C2"/>
    <property type="match status" value="1"/>
</dbReference>
<dbReference type="GO" id="GO:0048038">
    <property type="term" value="F:quinone binding"/>
    <property type="evidence" value="ECO:0007669"/>
    <property type="project" value="TreeGrafter"/>
</dbReference>
<gene>
    <name evidence="4" type="ORF">JL811_06105</name>
</gene>
<evidence type="ECO:0000256" key="2">
    <source>
        <dbReference type="ARBA" id="ARBA00023002"/>
    </source>
</evidence>
<comment type="similarity">
    <text evidence="1">Belongs to the short-chain dehydrogenases/reductases (SDR) family.</text>
</comment>
<dbReference type="InterPro" id="IPR036291">
    <property type="entry name" value="NAD(P)-bd_dom_sf"/>
</dbReference>
<dbReference type="Gene3D" id="3.40.50.720">
    <property type="entry name" value="NAD(P)-binding Rossmann-like Domain"/>
    <property type="match status" value="1"/>
</dbReference>
<dbReference type="PRINTS" id="PR00081">
    <property type="entry name" value="GDHRDH"/>
</dbReference>